<name>A0ABQ4YTD8_9ASTR</name>
<reference evidence="2" key="2">
    <citation type="submission" date="2022-01" db="EMBL/GenBank/DDBJ databases">
        <authorList>
            <person name="Yamashiro T."/>
            <person name="Shiraishi A."/>
            <person name="Satake H."/>
            <person name="Nakayama K."/>
        </authorList>
    </citation>
    <scope>NUCLEOTIDE SEQUENCE</scope>
</reference>
<gene>
    <name evidence="2" type="ORF">Tco_0730647</name>
</gene>
<evidence type="ECO:0000313" key="3">
    <source>
        <dbReference type="Proteomes" id="UP001151760"/>
    </source>
</evidence>
<evidence type="ECO:0000313" key="2">
    <source>
        <dbReference type="EMBL" id="GJS80766.1"/>
    </source>
</evidence>
<proteinExistence type="predicted"/>
<keyword evidence="3" id="KW-1185">Reference proteome</keyword>
<evidence type="ECO:0000256" key="1">
    <source>
        <dbReference type="SAM" id="MobiDB-lite"/>
    </source>
</evidence>
<sequence length="54" mass="5845">KCENEEKKMKGLGGEGGQQWGRRSAVGKKSPGRTSPERRSPGRSGEGDGWMVVK</sequence>
<feature type="non-terminal residue" evidence="2">
    <location>
        <position position="1"/>
    </location>
</feature>
<protein>
    <submittedName>
        <fullName evidence="2">Uncharacterized protein</fullName>
    </submittedName>
</protein>
<dbReference type="EMBL" id="BQNB010010696">
    <property type="protein sequence ID" value="GJS80766.1"/>
    <property type="molecule type" value="Genomic_DNA"/>
</dbReference>
<dbReference type="Proteomes" id="UP001151760">
    <property type="component" value="Unassembled WGS sequence"/>
</dbReference>
<organism evidence="2 3">
    <name type="scientific">Tanacetum coccineum</name>
    <dbReference type="NCBI Taxonomy" id="301880"/>
    <lineage>
        <taxon>Eukaryota</taxon>
        <taxon>Viridiplantae</taxon>
        <taxon>Streptophyta</taxon>
        <taxon>Embryophyta</taxon>
        <taxon>Tracheophyta</taxon>
        <taxon>Spermatophyta</taxon>
        <taxon>Magnoliopsida</taxon>
        <taxon>eudicotyledons</taxon>
        <taxon>Gunneridae</taxon>
        <taxon>Pentapetalae</taxon>
        <taxon>asterids</taxon>
        <taxon>campanulids</taxon>
        <taxon>Asterales</taxon>
        <taxon>Asteraceae</taxon>
        <taxon>Asteroideae</taxon>
        <taxon>Anthemideae</taxon>
        <taxon>Anthemidinae</taxon>
        <taxon>Tanacetum</taxon>
    </lineage>
</organism>
<comment type="caution">
    <text evidence="2">The sequence shown here is derived from an EMBL/GenBank/DDBJ whole genome shotgun (WGS) entry which is preliminary data.</text>
</comment>
<feature type="region of interest" description="Disordered" evidence="1">
    <location>
        <begin position="1"/>
        <end position="54"/>
    </location>
</feature>
<accession>A0ABQ4YTD8</accession>
<reference evidence="2" key="1">
    <citation type="journal article" date="2022" name="Int. J. Mol. Sci.">
        <title>Draft Genome of Tanacetum Coccineum: Genomic Comparison of Closely Related Tanacetum-Family Plants.</title>
        <authorList>
            <person name="Yamashiro T."/>
            <person name="Shiraishi A."/>
            <person name="Nakayama K."/>
            <person name="Satake H."/>
        </authorList>
    </citation>
    <scope>NUCLEOTIDE SEQUENCE</scope>
</reference>